<dbReference type="GO" id="GO:0005829">
    <property type="term" value="C:cytosol"/>
    <property type="evidence" value="ECO:0007669"/>
    <property type="project" value="UniProtKB-ARBA"/>
</dbReference>
<dbReference type="AlphaFoldDB" id="D4F5A4"/>
<comment type="caution">
    <text evidence="6">The sequence shown here is derived from an EMBL/GenBank/DDBJ whole genome shotgun (WGS) entry which is preliminary data.</text>
</comment>
<evidence type="ECO:0000256" key="2">
    <source>
        <dbReference type="ARBA" id="ARBA00020202"/>
    </source>
</evidence>
<evidence type="ECO:0000256" key="1">
    <source>
        <dbReference type="ARBA" id="ARBA00004496"/>
    </source>
</evidence>
<organism evidence="6 7">
    <name type="scientific">Edwardsiella tarda ATCC 23685</name>
    <dbReference type="NCBI Taxonomy" id="500638"/>
    <lineage>
        <taxon>Bacteria</taxon>
        <taxon>Pseudomonadati</taxon>
        <taxon>Pseudomonadota</taxon>
        <taxon>Gammaproteobacteria</taxon>
        <taxon>Enterobacterales</taxon>
        <taxon>Hafniaceae</taxon>
        <taxon>Edwardsiella</taxon>
    </lineage>
</organism>
<dbReference type="FunFam" id="2.40.50.140:FF:000006">
    <property type="entry name" value="Cold shock protein CspC"/>
    <property type="match status" value="1"/>
</dbReference>
<protein>
    <recommendedName>
        <fullName evidence="2">Major cold shock protein</fullName>
    </recommendedName>
</protein>
<sequence>MFLLPDECVATLRVSRPYGQYFKVKESVMSKKTGQVKWFNESKGFGFITPADGSKDVFVHFSAIQSDGFKTLAEGQQVEFSIQDSPRGPAAADVVAL</sequence>
<gene>
    <name evidence="6" type="ORF">EDWATA_01932</name>
</gene>
<dbReference type="CDD" id="cd04458">
    <property type="entry name" value="CSP_CDS"/>
    <property type="match status" value="1"/>
</dbReference>
<dbReference type="PROSITE" id="PS00352">
    <property type="entry name" value="CSD_1"/>
    <property type="match status" value="1"/>
</dbReference>
<dbReference type="Gene3D" id="2.40.50.140">
    <property type="entry name" value="Nucleic acid-binding proteins"/>
    <property type="match status" value="1"/>
</dbReference>
<dbReference type="SUPFAM" id="SSF50249">
    <property type="entry name" value="Nucleic acid-binding proteins"/>
    <property type="match status" value="1"/>
</dbReference>
<comment type="subcellular location">
    <subcellularLocation>
        <location evidence="1 4">Cytoplasm</location>
    </subcellularLocation>
</comment>
<keyword evidence="3" id="KW-0963">Cytoplasm</keyword>
<dbReference type="PROSITE" id="PS51857">
    <property type="entry name" value="CSD_2"/>
    <property type="match status" value="1"/>
</dbReference>
<dbReference type="HOGENOM" id="CLU_117621_2_0_6"/>
<dbReference type="SMART" id="SM00357">
    <property type="entry name" value="CSP"/>
    <property type="match status" value="1"/>
</dbReference>
<evidence type="ECO:0000259" key="5">
    <source>
        <dbReference type="PROSITE" id="PS51857"/>
    </source>
</evidence>
<dbReference type="Proteomes" id="UP000003692">
    <property type="component" value="Unassembled WGS sequence"/>
</dbReference>
<accession>D4F5A4</accession>
<keyword evidence="6" id="KW-0238">DNA-binding</keyword>
<dbReference type="InterPro" id="IPR002059">
    <property type="entry name" value="CSP_DNA-bd"/>
</dbReference>
<reference evidence="6 7" key="1">
    <citation type="submission" date="2010-02" db="EMBL/GenBank/DDBJ databases">
        <authorList>
            <person name="Weinstock G."/>
            <person name="Sodergren E."/>
            <person name="Clifton S."/>
            <person name="Fulton L."/>
            <person name="Fulton B."/>
            <person name="Courtney L."/>
            <person name="Fronick C."/>
            <person name="Harrison M."/>
            <person name="Strong C."/>
            <person name="Farmer C."/>
            <person name="Delahaunty K."/>
            <person name="Markovic C."/>
            <person name="Hall O."/>
            <person name="Minx P."/>
            <person name="Tomlinson C."/>
            <person name="Mitreva M."/>
            <person name="Nelson J."/>
            <person name="Hou S."/>
            <person name="Wollam A."/>
            <person name="Pepin K.H."/>
            <person name="Johnson M."/>
            <person name="Bhonagiri V."/>
            <person name="Zhang X."/>
            <person name="Suruliraj S."/>
            <person name="Warren W."/>
            <person name="Chinwalla A."/>
            <person name="Mardis E.R."/>
            <person name="Wilson R.K."/>
        </authorList>
    </citation>
    <scope>NUCLEOTIDE SEQUENCE [LARGE SCALE GENOMIC DNA]</scope>
    <source>
        <strain evidence="6 7">ATCC 23685</strain>
    </source>
</reference>
<evidence type="ECO:0000313" key="7">
    <source>
        <dbReference type="Proteomes" id="UP000003692"/>
    </source>
</evidence>
<dbReference type="PRINTS" id="PR00050">
    <property type="entry name" value="COLDSHOCK"/>
</dbReference>
<proteinExistence type="predicted"/>
<evidence type="ECO:0000256" key="3">
    <source>
        <dbReference type="ARBA" id="ARBA00022490"/>
    </source>
</evidence>
<evidence type="ECO:0000313" key="6">
    <source>
        <dbReference type="EMBL" id="EFE23051.1"/>
    </source>
</evidence>
<dbReference type="PANTHER" id="PTHR46565">
    <property type="entry name" value="COLD SHOCK DOMAIN PROTEIN 2"/>
    <property type="match status" value="1"/>
</dbReference>
<feature type="domain" description="CSD" evidence="5">
    <location>
        <begin position="31"/>
        <end position="96"/>
    </location>
</feature>
<dbReference type="InterPro" id="IPR012340">
    <property type="entry name" value="NA-bd_OB-fold"/>
</dbReference>
<dbReference type="PANTHER" id="PTHR46565:SF20">
    <property type="entry name" value="COLD SHOCK DOMAIN-CONTAINING PROTEIN 4"/>
    <property type="match status" value="1"/>
</dbReference>
<dbReference type="GO" id="GO:0003677">
    <property type="term" value="F:DNA binding"/>
    <property type="evidence" value="ECO:0007669"/>
    <property type="project" value="UniProtKB-KW"/>
</dbReference>
<dbReference type="InterPro" id="IPR011129">
    <property type="entry name" value="CSD"/>
</dbReference>
<name>D4F5A4_EDWTA</name>
<dbReference type="EMBL" id="ADGK01000132">
    <property type="protein sequence ID" value="EFE23051.1"/>
    <property type="molecule type" value="Genomic_DNA"/>
</dbReference>
<evidence type="ECO:0000256" key="4">
    <source>
        <dbReference type="RuleBase" id="RU000408"/>
    </source>
</evidence>
<dbReference type="Pfam" id="PF00313">
    <property type="entry name" value="CSD"/>
    <property type="match status" value="1"/>
</dbReference>
<dbReference type="InterPro" id="IPR019844">
    <property type="entry name" value="CSD_CS"/>
</dbReference>